<protein>
    <submittedName>
        <fullName evidence="10">Uncharacterized protein</fullName>
    </submittedName>
</protein>
<feature type="compositionally biased region" description="Basic and acidic residues" evidence="9">
    <location>
        <begin position="106"/>
        <end position="121"/>
    </location>
</feature>
<keyword evidence="4" id="KW-0934">Plastid</keyword>
<evidence type="ECO:0000313" key="11">
    <source>
        <dbReference type="Proteomes" id="UP000428333"/>
    </source>
</evidence>
<comment type="caution">
    <text evidence="10">The sequence shown here is derived from an EMBL/GenBank/DDBJ whole genome shotgun (WGS) entry which is preliminary data.</text>
</comment>
<evidence type="ECO:0000256" key="6">
    <source>
        <dbReference type="ARBA" id="ARBA00022946"/>
    </source>
</evidence>
<feature type="compositionally biased region" description="Basic residues" evidence="9">
    <location>
        <begin position="469"/>
        <end position="482"/>
    </location>
</feature>
<keyword evidence="3" id="KW-0150">Chloroplast</keyword>
<feature type="non-terminal residue" evidence="10">
    <location>
        <position position="1"/>
    </location>
</feature>
<evidence type="ECO:0000256" key="2">
    <source>
        <dbReference type="ARBA" id="ARBA00010793"/>
    </source>
</evidence>
<comment type="subcellular location">
    <subcellularLocation>
        <location evidence="1">Plastid</location>
        <location evidence="1">Chloroplast membrane</location>
        <topology evidence="1">Multi-pass membrane protein</topology>
    </subcellularLocation>
</comment>
<keyword evidence="8" id="KW-0472">Membrane</keyword>
<evidence type="ECO:0000256" key="8">
    <source>
        <dbReference type="ARBA" id="ARBA00023136"/>
    </source>
</evidence>
<keyword evidence="7" id="KW-1133">Transmembrane helix</keyword>
<dbReference type="GO" id="GO:0099402">
    <property type="term" value="P:plant organ development"/>
    <property type="evidence" value="ECO:0007669"/>
    <property type="project" value="TreeGrafter"/>
</dbReference>
<evidence type="ECO:0000256" key="7">
    <source>
        <dbReference type="ARBA" id="ARBA00022989"/>
    </source>
</evidence>
<feature type="compositionally biased region" description="Polar residues" evidence="9">
    <location>
        <begin position="443"/>
        <end position="454"/>
    </location>
</feature>
<dbReference type="Pfam" id="PF11891">
    <property type="entry name" value="RETICULATA-like"/>
    <property type="match status" value="1"/>
</dbReference>
<name>A0A6A4KVN9_9ERIC</name>
<keyword evidence="5" id="KW-0812">Transmembrane</keyword>
<dbReference type="InterPro" id="IPR021825">
    <property type="entry name" value="RETICULATA-related"/>
</dbReference>
<organism evidence="10 11">
    <name type="scientific">Rhododendron williamsianum</name>
    <dbReference type="NCBI Taxonomy" id="262921"/>
    <lineage>
        <taxon>Eukaryota</taxon>
        <taxon>Viridiplantae</taxon>
        <taxon>Streptophyta</taxon>
        <taxon>Embryophyta</taxon>
        <taxon>Tracheophyta</taxon>
        <taxon>Spermatophyta</taxon>
        <taxon>Magnoliopsida</taxon>
        <taxon>eudicotyledons</taxon>
        <taxon>Gunneridae</taxon>
        <taxon>Pentapetalae</taxon>
        <taxon>asterids</taxon>
        <taxon>Ericales</taxon>
        <taxon>Ericaceae</taxon>
        <taxon>Ericoideae</taxon>
        <taxon>Rhodoreae</taxon>
        <taxon>Rhododendron</taxon>
    </lineage>
</organism>
<dbReference type="EMBL" id="QEFC01003720">
    <property type="protein sequence ID" value="KAE9446899.1"/>
    <property type="molecule type" value="Genomic_DNA"/>
</dbReference>
<evidence type="ECO:0000256" key="4">
    <source>
        <dbReference type="ARBA" id="ARBA00022640"/>
    </source>
</evidence>
<sequence>MYHSAFRTAQLMPITNAQTIPTTNTLSLKPLIPLHRRLPFSANFRRVLGVSGGDKRKVLVAKCSAAAAADGAAVLERCFRAESGPVVVTCTKKRGGGKSGSIGTLEKPKVEKKPKQEEKPSPPEQIGDTYNLVAAAHADISLQGSVSSMVDVKEKGFGQLSPNGKISCDECQANHYEVDFSETPSSNVQGIHWQVTFKIHGLAYDAFINFVCYSSLFGRMLADPAFLYRLLLEQAATIGCSVWWELKNRKERIKEEWDLALINVLTTTACNAIVVWSLAPCRSYGNTDLQSTLQLPNNIFEKSYPLREFDLQKRIQSFIYKAVELCMVGAAAGAAQSALSHLCANKKDRLSVTIPAVTTNSLGYGAFLAVNANLRYQLLCGVDRTMMNYFDAIGLALFFSTALRLLNVQIGETLRLGWLRIEADPLAYSNHHSKAYSRPSEPYSPSNWLQSKKQGQGDPAADGEGALPKARRKRIVKTKVAS</sequence>
<feature type="region of interest" description="Disordered" evidence="9">
    <location>
        <begin position="92"/>
        <end position="126"/>
    </location>
</feature>
<evidence type="ECO:0000256" key="3">
    <source>
        <dbReference type="ARBA" id="ARBA00022528"/>
    </source>
</evidence>
<keyword evidence="6" id="KW-0809">Transit peptide</keyword>
<dbReference type="OrthoDB" id="513951at2759"/>
<evidence type="ECO:0000256" key="1">
    <source>
        <dbReference type="ARBA" id="ARBA00004508"/>
    </source>
</evidence>
<comment type="similarity">
    <text evidence="2">Belongs to the RETICULATA family.</text>
</comment>
<dbReference type="Proteomes" id="UP000428333">
    <property type="component" value="Linkage Group LG13"/>
</dbReference>
<keyword evidence="11" id="KW-1185">Reference proteome</keyword>
<evidence type="ECO:0000256" key="5">
    <source>
        <dbReference type="ARBA" id="ARBA00022692"/>
    </source>
</evidence>
<gene>
    <name evidence="10" type="ORF">C3L33_21207</name>
</gene>
<dbReference type="AlphaFoldDB" id="A0A6A4KVN9"/>
<accession>A0A6A4KVN9</accession>
<dbReference type="PANTHER" id="PTHR31038:SF2">
    <property type="entry name" value="PROTEIN RETICULATA-RELATED 1, CHLOROPLASTIC"/>
    <property type="match status" value="1"/>
</dbReference>
<dbReference type="GO" id="GO:0009706">
    <property type="term" value="C:chloroplast inner membrane"/>
    <property type="evidence" value="ECO:0007669"/>
    <property type="project" value="TreeGrafter"/>
</dbReference>
<reference evidence="10 11" key="1">
    <citation type="journal article" date="2019" name="Genome Biol. Evol.">
        <title>The Rhododendron genome and chromosomal organization provide insight into shared whole-genome duplications across the heath family (Ericaceae).</title>
        <authorList>
            <person name="Soza V.L."/>
            <person name="Lindsley D."/>
            <person name="Waalkes A."/>
            <person name="Ramage E."/>
            <person name="Patwardhan R.P."/>
            <person name="Burton J.N."/>
            <person name="Adey A."/>
            <person name="Kumar A."/>
            <person name="Qiu R."/>
            <person name="Shendure J."/>
            <person name="Hall B."/>
        </authorList>
    </citation>
    <scope>NUCLEOTIDE SEQUENCE [LARGE SCALE GENOMIC DNA]</scope>
    <source>
        <strain evidence="10">RSF 1966-606</strain>
    </source>
</reference>
<evidence type="ECO:0000256" key="9">
    <source>
        <dbReference type="SAM" id="MobiDB-lite"/>
    </source>
</evidence>
<dbReference type="PANTHER" id="PTHR31038">
    <property type="entry name" value="EXPRESSED PROTEIN-RELATED"/>
    <property type="match status" value="1"/>
</dbReference>
<proteinExistence type="inferred from homology"/>
<feature type="region of interest" description="Disordered" evidence="9">
    <location>
        <begin position="434"/>
        <end position="482"/>
    </location>
</feature>
<evidence type="ECO:0000313" key="10">
    <source>
        <dbReference type="EMBL" id="KAE9446899.1"/>
    </source>
</evidence>